<protein>
    <submittedName>
        <fullName evidence="1">Uncharacterized protein</fullName>
    </submittedName>
</protein>
<dbReference type="AlphaFoldDB" id="A0A2N9P831"/>
<evidence type="ECO:0000313" key="2">
    <source>
        <dbReference type="Proteomes" id="UP000238180"/>
    </source>
</evidence>
<accession>A0A2N9P831</accession>
<sequence length="35" mass="4450">MCFVCFLLFFWGWFSVNQRRFDSDYVIDFMMKQIE</sequence>
<name>A0A2N9P831_9FLAO</name>
<reference evidence="1 2" key="1">
    <citation type="submission" date="2018-02" db="EMBL/GenBank/DDBJ databases">
        <authorList>
            <person name="Cohen D.B."/>
            <person name="Kent A.D."/>
        </authorList>
    </citation>
    <scope>NUCLEOTIDE SEQUENCE [LARGE SCALE GENOMIC DNA]</scope>
    <source>
        <strain evidence="1">CIP109753</strain>
    </source>
</reference>
<gene>
    <name evidence="1" type="ORF">FLACOL_00483</name>
</gene>
<dbReference type="EMBL" id="OLKH01000059">
    <property type="protein sequence ID" value="SPE76502.1"/>
    <property type="molecule type" value="Genomic_DNA"/>
</dbReference>
<evidence type="ECO:0000313" key="1">
    <source>
        <dbReference type="EMBL" id="SPE76502.1"/>
    </source>
</evidence>
<proteinExistence type="predicted"/>
<dbReference type="Proteomes" id="UP000238180">
    <property type="component" value="Unassembled WGS sequence"/>
</dbReference>
<organism evidence="1 2">
    <name type="scientific">Flavobacterium columnare</name>
    <dbReference type="NCBI Taxonomy" id="996"/>
    <lineage>
        <taxon>Bacteria</taxon>
        <taxon>Pseudomonadati</taxon>
        <taxon>Bacteroidota</taxon>
        <taxon>Flavobacteriia</taxon>
        <taxon>Flavobacteriales</taxon>
        <taxon>Flavobacteriaceae</taxon>
        <taxon>Flavobacterium</taxon>
    </lineage>
</organism>